<dbReference type="CDD" id="cd20546">
    <property type="entry name" value="CYCLIN_SpCG1C_ScCTK2-like_rpt2"/>
    <property type="match status" value="1"/>
</dbReference>
<dbReference type="FunFam" id="1.10.472.10:FF:000073">
    <property type="entry name" value="C-type cyclin"/>
    <property type="match status" value="1"/>
</dbReference>
<keyword evidence="6" id="KW-0195">Cyclin</keyword>
<keyword evidence="5 8" id="KW-0472">Membrane</keyword>
<sequence>MQQFTDHNVSRKKHAGAKAGSDLLSPNLNTDLRKAIRPAPAFRRTFKNLAFRMAPATRPESAQPGSTPAITGPHPSYIQVAKPYLFQQQLQGQLVAIGANPTREDTFRLQGVQWINDVRVALQLPVRTFCTACVYYHKFRLVHKDVEYGFQDAAAAALLTACKIEDTLKKSREILCAAHNLRVGVTEHLSPDDNAFEVSSKSVIGLERLMLEASGFDFRVRFPHKHLIKLTKEAKIDKDVGTVAYNIMLDLYRTFAPLKQSCAAMSFACVELATLLQEKQQENIRGKAAPKYRRWHTTRAQIMETILDLLEHYTHFQKSSIVGPAYPIDKFINIRIRINQEIDEKSSLNRFTEHHEAPKTNGVKSNIKTPKTPITPASPSDLRTNGKDIASPATLSPRSSGSGRRGTGGRGTDGTVRFMLDAEKAKQEKETVAEYFKVELEEYEVEVEEPIKNDRIDRRAPTDWNNGRDDRFQYKKLPGSSGTYTSLDNFNTSAAGFCMHLTLLFCIFRYGLSYITFNYYSRWALFSYRTAFISAAATYGIVVYKAFRARSRAGSKPAGGALSLAADENVQYLAMALVWLFAPQYPLAMLPFGVYSIFHVATYTRTNLIPTLQPPQQIAPAAGASPGAKPTFKANPTADTIGKFVKEYYDASMGLVAILEILLWGRLLLSAITFSRGSWILIAVYTAFLRARFAQSSFVQGQFKQLEARIDSLVGAQSTPPAARQVWEGVKNGARTFHDATDVGHYVNGAPAQKKAS</sequence>
<evidence type="ECO:0000256" key="3">
    <source>
        <dbReference type="ARBA" id="ARBA00022692"/>
    </source>
</evidence>
<feature type="compositionally biased region" description="Basic and acidic residues" evidence="7">
    <location>
        <begin position="347"/>
        <end position="358"/>
    </location>
</feature>
<dbReference type="GO" id="GO:0071786">
    <property type="term" value="P:endoplasmic reticulum tubular network organization"/>
    <property type="evidence" value="ECO:0007669"/>
    <property type="project" value="TreeGrafter"/>
</dbReference>
<feature type="domain" description="Cyclin-like" evidence="9">
    <location>
        <begin position="225"/>
        <end position="311"/>
    </location>
</feature>
<name>A0A8H4R6T7_9HELO</name>
<dbReference type="InterPro" id="IPR005344">
    <property type="entry name" value="TMEM33/Pom33"/>
</dbReference>
<feature type="compositionally biased region" description="Gly residues" evidence="7">
    <location>
        <begin position="403"/>
        <end position="412"/>
    </location>
</feature>
<accession>A0A8H4R6T7</accession>
<comment type="subcellular location">
    <subcellularLocation>
        <location evidence="1">Membrane</location>
        <topology evidence="1">Multi-pass membrane protein</topology>
    </subcellularLocation>
</comment>
<feature type="domain" description="Cyclin-like" evidence="9">
    <location>
        <begin position="113"/>
        <end position="212"/>
    </location>
</feature>
<evidence type="ECO:0000259" key="9">
    <source>
        <dbReference type="SMART" id="SM00385"/>
    </source>
</evidence>
<feature type="region of interest" description="Disordered" evidence="7">
    <location>
        <begin position="1"/>
        <end position="24"/>
    </location>
</feature>
<feature type="transmembrane region" description="Helical" evidence="8">
    <location>
        <begin position="671"/>
        <end position="689"/>
    </location>
</feature>
<feature type="region of interest" description="Disordered" evidence="7">
    <location>
        <begin position="347"/>
        <end position="415"/>
    </location>
</feature>
<evidence type="ECO:0000256" key="8">
    <source>
        <dbReference type="SAM" id="Phobius"/>
    </source>
</evidence>
<evidence type="ECO:0000256" key="6">
    <source>
        <dbReference type="RuleBase" id="RU000383"/>
    </source>
</evidence>
<dbReference type="FunFam" id="1.10.472.10:FF:000101">
    <property type="entry name" value="Cyclin, putative"/>
    <property type="match status" value="1"/>
</dbReference>
<dbReference type="GO" id="GO:0005783">
    <property type="term" value="C:endoplasmic reticulum"/>
    <property type="evidence" value="ECO:0007669"/>
    <property type="project" value="TreeGrafter"/>
</dbReference>
<gene>
    <name evidence="10" type="ORF">G7Y89_g13777</name>
</gene>
<feature type="transmembrane region" description="Helical" evidence="8">
    <location>
        <begin position="524"/>
        <end position="547"/>
    </location>
</feature>
<dbReference type="InterPro" id="IPR051645">
    <property type="entry name" value="PER33/POM33_regulator"/>
</dbReference>
<dbReference type="Pfam" id="PF03661">
    <property type="entry name" value="TMEM33_Pom33"/>
    <property type="match status" value="1"/>
</dbReference>
<proteinExistence type="inferred from homology"/>
<reference evidence="10 11" key="1">
    <citation type="submission" date="2020-03" db="EMBL/GenBank/DDBJ databases">
        <title>Draft Genome Sequence of Cudoniella acicularis.</title>
        <authorList>
            <person name="Buettner E."/>
            <person name="Kellner H."/>
        </authorList>
    </citation>
    <scope>NUCLEOTIDE SEQUENCE [LARGE SCALE GENOMIC DNA]</scope>
    <source>
        <strain evidence="10 11">DSM 108380</strain>
    </source>
</reference>
<protein>
    <recommendedName>
        <fullName evidence="9">Cyclin-like domain-containing protein</fullName>
    </recommendedName>
</protein>
<evidence type="ECO:0000256" key="4">
    <source>
        <dbReference type="ARBA" id="ARBA00022989"/>
    </source>
</evidence>
<dbReference type="Pfam" id="PF00134">
    <property type="entry name" value="Cyclin_N"/>
    <property type="match status" value="1"/>
</dbReference>
<dbReference type="EMBL" id="JAAMPI010001668">
    <property type="protein sequence ID" value="KAF4624392.1"/>
    <property type="molecule type" value="Genomic_DNA"/>
</dbReference>
<evidence type="ECO:0000256" key="2">
    <source>
        <dbReference type="ARBA" id="ARBA00007322"/>
    </source>
</evidence>
<dbReference type="SMART" id="SM00385">
    <property type="entry name" value="CYCLIN"/>
    <property type="match status" value="2"/>
</dbReference>
<dbReference type="InterPro" id="IPR013763">
    <property type="entry name" value="Cyclin-like_dom"/>
</dbReference>
<keyword evidence="4 8" id="KW-1133">Transmembrane helix</keyword>
<comment type="caution">
    <text evidence="10">The sequence shown here is derived from an EMBL/GenBank/DDBJ whole genome shotgun (WGS) entry which is preliminary data.</text>
</comment>
<organism evidence="10 11">
    <name type="scientific">Cudoniella acicularis</name>
    <dbReference type="NCBI Taxonomy" id="354080"/>
    <lineage>
        <taxon>Eukaryota</taxon>
        <taxon>Fungi</taxon>
        <taxon>Dikarya</taxon>
        <taxon>Ascomycota</taxon>
        <taxon>Pezizomycotina</taxon>
        <taxon>Leotiomycetes</taxon>
        <taxon>Helotiales</taxon>
        <taxon>Tricladiaceae</taxon>
        <taxon>Cudoniella</taxon>
    </lineage>
</organism>
<evidence type="ECO:0000313" key="11">
    <source>
        <dbReference type="Proteomes" id="UP000566819"/>
    </source>
</evidence>
<dbReference type="Gene3D" id="1.10.472.10">
    <property type="entry name" value="Cyclin-like"/>
    <property type="match status" value="2"/>
</dbReference>
<keyword evidence="11" id="KW-1185">Reference proteome</keyword>
<evidence type="ECO:0000256" key="5">
    <source>
        <dbReference type="ARBA" id="ARBA00023136"/>
    </source>
</evidence>
<dbReference type="Proteomes" id="UP000566819">
    <property type="component" value="Unassembled WGS sequence"/>
</dbReference>
<evidence type="ECO:0000256" key="1">
    <source>
        <dbReference type="ARBA" id="ARBA00004141"/>
    </source>
</evidence>
<dbReference type="SUPFAM" id="SSF47954">
    <property type="entry name" value="Cyclin-like"/>
    <property type="match status" value="2"/>
</dbReference>
<comment type="similarity">
    <text evidence="6">Belongs to the cyclin family.</text>
</comment>
<dbReference type="GO" id="GO:0016020">
    <property type="term" value="C:membrane"/>
    <property type="evidence" value="ECO:0007669"/>
    <property type="project" value="UniProtKB-SubCell"/>
</dbReference>
<comment type="similarity">
    <text evidence="2">Belongs to the PER33/POM33 family.</text>
</comment>
<evidence type="ECO:0000313" key="10">
    <source>
        <dbReference type="EMBL" id="KAF4624392.1"/>
    </source>
</evidence>
<dbReference type="PANTHER" id="PTHR12703">
    <property type="entry name" value="TRANSMEMBRANE PROTEIN 33"/>
    <property type="match status" value="1"/>
</dbReference>
<keyword evidence="3 8" id="KW-0812">Transmembrane</keyword>
<feature type="transmembrane region" description="Helical" evidence="8">
    <location>
        <begin position="494"/>
        <end position="512"/>
    </location>
</feature>
<dbReference type="PANTHER" id="PTHR12703:SF4">
    <property type="entry name" value="TRANSMEMBRANE PROTEIN 33"/>
    <property type="match status" value="1"/>
</dbReference>
<dbReference type="InterPro" id="IPR036915">
    <property type="entry name" value="Cyclin-like_sf"/>
</dbReference>
<dbReference type="GO" id="GO:0061024">
    <property type="term" value="P:membrane organization"/>
    <property type="evidence" value="ECO:0007669"/>
    <property type="project" value="TreeGrafter"/>
</dbReference>
<dbReference type="OrthoDB" id="4951845at2759"/>
<dbReference type="AlphaFoldDB" id="A0A8H4R6T7"/>
<evidence type="ECO:0000256" key="7">
    <source>
        <dbReference type="SAM" id="MobiDB-lite"/>
    </source>
</evidence>
<dbReference type="InterPro" id="IPR006671">
    <property type="entry name" value="Cyclin_N"/>
</dbReference>
<feature type="transmembrane region" description="Helical" evidence="8">
    <location>
        <begin position="572"/>
        <end position="598"/>
    </location>
</feature>